<dbReference type="EMBL" id="CAJNOI010000288">
    <property type="protein sequence ID" value="CAF1227592.1"/>
    <property type="molecule type" value="Genomic_DNA"/>
</dbReference>
<accession>A0A815UWD6</accession>
<protein>
    <submittedName>
        <fullName evidence="3">Uncharacterized protein</fullName>
    </submittedName>
</protein>
<dbReference type="Proteomes" id="UP000663877">
    <property type="component" value="Unassembled WGS sequence"/>
</dbReference>
<reference evidence="3" key="1">
    <citation type="submission" date="2021-02" db="EMBL/GenBank/DDBJ databases">
        <authorList>
            <person name="Nowell W R."/>
        </authorList>
    </citation>
    <scope>NUCLEOTIDE SEQUENCE</scope>
</reference>
<dbReference type="EMBL" id="CAJNOM010000606">
    <property type="protein sequence ID" value="CAF1519563.1"/>
    <property type="molecule type" value="Genomic_DNA"/>
</dbReference>
<comment type="caution">
    <text evidence="3">The sequence shown here is derived from an EMBL/GenBank/DDBJ whole genome shotgun (WGS) entry which is preliminary data.</text>
</comment>
<keyword evidence="4" id="KW-1185">Reference proteome</keyword>
<feature type="transmembrane region" description="Helical" evidence="1">
    <location>
        <begin position="15"/>
        <end position="37"/>
    </location>
</feature>
<gene>
    <name evidence="2" type="ORF">BJG266_LOCUS28331</name>
    <name evidence="3" type="ORF">QVE165_LOCUS44689</name>
</gene>
<evidence type="ECO:0000313" key="2">
    <source>
        <dbReference type="EMBL" id="CAF1227592.1"/>
    </source>
</evidence>
<feature type="transmembrane region" description="Helical" evidence="1">
    <location>
        <begin position="44"/>
        <end position="64"/>
    </location>
</feature>
<proteinExistence type="predicted"/>
<keyword evidence="1" id="KW-0472">Membrane</keyword>
<evidence type="ECO:0000313" key="4">
    <source>
        <dbReference type="Proteomes" id="UP000663832"/>
    </source>
</evidence>
<evidence type="ECO:0000256" key="1">
    <source>
        <dbReference type="SAM" id="Phobius"/>
    </source>
</evidence>
<dbReference type="AlphaFoldDB" id="A0A815UWD6"/>
<evidence type="ECO:0000313" key="3">
    <source>
        <dbReference type="EMBL" id="CAF1519563.1"/>
    </source>
</evidence>
<name>A0A815UWD6_9BILA</name>
<sequence>MSSSVLEDIQSKLIIYGYSSVMSFRIIDHIFVIRIVIRQRENACSIYLLSSAIFNVFCLIFYGFTQIYLINYSSETPAAFGLCKTYIYL</sequence>
<dbReference type="Proteomes" id="UP000663832">
    <property type="component" value="Unassembled WGS sequence"/>
</dbReference>
<keyword evidence="1" id="KW-0812">Transmembrane</keyword>
<keyword evidence="1" id="KW-1133">Transmembrane helix</keyword>
<organism evidence="3 4">
    <name type="scientific">Adineta steineri</name>
    <dbReference type="NCBI Taxonomy" id="433720"/>
    <lineage>
        <taxon>Eukaryota</taxon>
        <taxon>Metazoa</taxon>
        <taxon>Spiralia</taxon>
        <taxon>Gnathifera</taxon>
        <taxon>Rotifera</taxon>
        <taxon>Eurotatoria</taxon>
        <taxon>Bdelloidea</taxon>
        <taxon>Adinetida</taxon>
        <taxon>Adinetidae</taxon>
        <taxon>Adineta</taxon>
    </lineage>
</organism>